<evidence type="ECO:0000313" key="9">
    <source>
        <dbReference type="EMBL" id="CAK9441819.1"/>
    </source>
</evidence>
<evidence type="ECO:0000313" key="2">
    <source>
        <dbReference type="EMBL" id="CAK9435348.1"/>
    </source>
</evidence>
<sequence length="181" mass="20125">MYSFSFPKTSPRQPRGVKSLTTAESFPASSTNVRSTGFTTFVDGAPPKNTFRSRNSFVIARGALSCMMREKKSNFTSVSKSAASLWAAAGRPFKSYFEYLSLLESIWHDRKQSMFAPAPTANLSYTELFQPSKRAATGGGTRLKFRLNPAKKVQKKRAAPSFQVKGALNCRWGIVTEDIFR</sequence>
<organism evidence="6 10">
    <name type="scientific">Lodderomyces beijingensis</name>
    <dbReference type="NCBI Taxonomy" id="1775926"/>
    <lineage>
        <taxon>Eukaryota</taxon>
        <taxon>Fungi</taxon>
        <taxon>Dikarya</taxon>
        <taxon>Ascomycota</taxon>
        <taxon>Saccharomycotina</taxon>
        <taxon>Pichiomycetes</taxon>
        <taxon>Debaryomycetaceae</taxon>
        <taxon>Candida/Lodderomyces clade</taxon>
        <taxon>Lodderomyces</taxon>
    </lineage>
</organism>
<accession>A0ABP0ZMP2</accession>
<dbReference type="Proteomes" id="UP001497383">
    <property type="component" value="Chromosome 5"/>
</dbReference>
<dbReference type="EMBL" id="OZ022409">
    <property type="protein sequence ID" value="CAK9440651.1"/>
    <property type="molecule type" value="Genomic_DNA"/>
</dbReference>
<dbReference type="RefSeq" id="XP_066827013.1">
    <property type="nucleotide sequence ID" value="XM_066976704.1"/>
</dbReference>
<dbReference type="Proteomes" id="UP001497383">
    <property type="component" value="Chromosome 2"/>
</dbReference>
<dbReference type="EMBL" id="OZ022405">
    <property type="protein sequence ID" value="CAK9435348.1"/>
    <property type="molecule type" value="Genomic_DNA"/>
</dbReference>
<evidence type="ECO:0000313" key="3">
    <source>
        <dbReference type="EMBL" id="CAK9436535.1"/>
    </source>
</evidence>
<dbReference type="EMBL" id="OZ022406">
    <property type="protein sequence ID" value="CAK9436720.1"/>
    <property type="molecule type" value="Genomic_DNA"/>
</dbReference>
<protein>
    <submittedName>
        <fullName evidence="6">Uncharacterized protein</fullName>
    </submittedName>
</protein>
<evidence type="ECO:0000313" key="6">
    <source>
        <dbReference type="EMBL" id="CAK9438928.1"/>
    </source>
</evidence>
<name>A0ABP0ZMP2_9ASCO</name>
<evidence type="ECO:0000313" key="4">
    <source>
        <dbReference type="EMBL" id="CAK9436720.1"/>
    </source>
</evidence>
<dbReference type="GeneID" id="92205271"/>
<keyword evidence="10" id="KW-1185">Reference proteome</keyword>
<dbReference type="EMBL" id="OZ022411">
    <property type="protein sequence ID" value="CAK9441819.1"/>
    <property type="molecule type" value="Genomic_DNA"/>
</dbReference>
<evidence type="ECO:0000313" key="5">
    <source>
        <dbReference type="EMBL" id="CAK9437667.1"/>
    </source>
</evidence>
<dbReference type="Proteomes" id="UP001497383">
    <property type="component" value="Chromosome 4"/>
</dbReference>
<gene>
    <name evidence="2" type="ORF">LODBEIA_P00750</name>
    <name evidence="3" type="ORF">LODBEIA_P10930</name>
    <name evidence="4" type="ORF">LODBEIA_P12420</name>
    <name evidence="5" type="ORF">LODBEIA_P20450</name>
    <name evidence="6" type="ORF">LODBEIA_P31520</name>
    <name evidence="7" type="ORF">LODBEIA_P46630</name>
    <name evidence="8" type="ORF">LODBEIA_P48120</name>
    <name evidence="9" type="ORF">LODBEIA_P56870</name>
</gene>
<evidence type="ECO:0000256" key="1">
    <source>
        <dbReference type="SAM" id="MobiDB-lite"/>
    </source>
</evidence>
<dbReference type="EMBL" id="OZ022408">
    <property type="protein sequence ID" value="CAK9438928.1"/>
    <property type="molecule type" value="Genomic_DNA"/>
</dbReference>
<dbReference type="EMBL" id="OZ022405">
    <property type="protein sequence ID" value="CAK9436535.1"/>
    <property type="molecule type" value="Genomic_DNA"/>
</dbReference>
<evidence type="ECO:0000313" key="8">
    <source>
        <dbReference type="EMBL" id="CAK9440943.1"/>
    </source>
</evidence>
<dbReference type="EMBL" id="OZ022410">
    <property type="protein sequence ID" value="CAK9440943.1"/>
    <property type="molecule type" value="Genomic_DNA"/>
</dbReference>
<proteinExistence type="predicted"/>
<dbReference type="EMBL" id="OZ022406">
    <property type="protein sequence ID" value="CAK9437667.1"/>
    <property type="molecule type" value="Genomic_DNA"/>
</dbReference>
<evidence type="ECO:0000313" key="10">
    <source>
        <dbReference type="Proteomes" id="UP001497383"/>
    </source>
</evidence>
<feature type="region of interest" description="Disordered" evidence="1">
    <location>
        <begin position="1"/>
        <end position="20"/>
    </location>
</feature>
<feature type="compositionally biased region" description="Polar residues" evidence="1">
    <location>
        <begin position="1"/>
        <end position="12"/>
    </location>
</feature>
<dbReference type="Proteomes" id="UP001497383">
    <property type="component" value="Chromosome 1"/>
</dbReference>
<evidence type="ECO:0000313" key="7">
    <source>
        <dbReference type="EMBL" id="CAK9440651.1"/>
    </source>
</evidence>
<dbReference type="Proteomes" id="UP001497383">
    <property type="component" value="Chromosome 6"/>
</dbReference>
<reference evidence="6 10" key="1">
    <citation type="submission" date="2024-03" db="EMBL/GenBank/DDBJ databases">
        <authorList>
            <person name="Brejova B."/>
        </authorList>
    </citation>
    <scope>NUCLEOTIDE SEQUENCE [LARGE SCALE GENOMIC DNA]</scope>
    <source>
        <strain evidence="6 10">CBS 14171</strain>
    </source>
</reference>
<dbReference type="Proteomes" id="UP001497383">
    <property type="component" value="Chromosome 7"/>
</dbReference>